<accession>A0A0G1M472</accession>
<name>A0A0G1M472_9BACT</name>
<reference evidence="1 2" key="1">
    <citation type="journal article" date="2015" name="Nature">
        <title>rRNA introns, odd ribosomes, and small enigmatic genomes across a large radiation of phyla.</title>
        <authorList>
            <person name="Brown C.T."/>
            <person name="Hug L.A."/>
            <person name="Thomas B.C."/>
            <person name="Sharon I."/>
            <person name="Castelle C.J."/>
            <person name="Singh A."/>
            <person name="Wilkins M.J."/>
            <person name="Williams K.H."/>
            <person name="Banfield J.F."/>
        </authorList>
    </citation>
    <scope>NUCLEOTIDE SEQUENCE [LARGE SCALE GENOMIC DNA]</scope>
</reference>
<comment type="caution">
    <text evidence="1">The sequence shown here is derived from an EMBL/GenBank/DDBJ whole genome shotgun (WGS) entry which is preliminary data.</text>
</comment>
<dbReference type="EMBL" id="LCKS01000004">
    <property type="protein sequence ID" value="KKU03046.1"/>
    <property type="molecule type" value="Genomic_DNA"/>
</dbReference>
<protein>
    <recommendedName>
        <fullName evidence="3">Antitoxin</fullName>
    </recommendedName>
</protein>
<dbReference type="AlphaFoldDB" id="A0A0G1M472"/>
<sequence length="69" mass="7915">MNPRQAILAALDYPVAIKSRNQVQGYLVGKDLYEKIITYIEDFIDQRAIKHTDFSKGRDFETVAKKLGI</sequence>
<gene>
    <name evidence="1" type="ORF">UX05_C0004G0055</name>
</gene>
<evidence type="ECO:0000313" key="2">
    <source>
        <dbReference type="Proteomes" id="UP000034264"/>
    </source>
</evidence>
<dbReference type="Proteomes" id="UP000034264">
    <property type="component" value="Unassembled WGS sequence"/>
</dbReference>
<evidence type="ECO:0000313" key="1">
    <source>
        <dbReference type="EMBL" id="KKU03046.1"/>
    </source>
</evidence>
<proteinExistence type="predicted"/>
<evidence type="ECO:0008006" key="3">
    <source>
        <dbReference type="Google" id="ProtNLM"/>
    </source>
</evidence>
<organism evidence="1 2">
    <name type="scientific">Candidatus Amesbacteria bacterium GW2011_GWC2_45_19</name>
    <dbReference type="NCBI Taxonomy" id="1618366"/>
    <lineage>
        <taxon>Bacteria</taxon>
        <taxon>Candidatus Amesiibacteriota</taxon>
    </lineage>
</organism>